<accession>A0A164ZHT3</accession>
<feature type="domain" description="Nucleoporin nup120-like HEAT repeat" evidence="5">
    <location>
        <begin position="842"/>
        <end position="1005"/>
    </location>
</feature>
<protein>
    <recommendedName>
        <fullName evidence="9">Nucleoporin Nup120/160-domain-containing protein</fullName>
    </recommendedName>
</protein>
<evidence type="ECO:0000313" key="7">
    <source>
        <dbReference type="EMBL" id="KZS97726.1"/>
    </source>
</evidence>
<dbReference type="InterPro" id="IPR056548">
    <property type="entry name" value="HEAT_Nup120"/>
</dbReference>
<feature type="domain" description="NUP160 C-terminal TPR" evidence="6">
    <location>
        <begin position="1149"/>
        <end position="1330"/>
    </location>
</feature>
<dbReference type="PANTHER" id="PTHR21286">
    <property type="entry name" value="NUCLEAR PORE COMPLEX PROTEIN NUP160"/>
    <property type="match status" value="1"/>
</dbReference>
<dbReference type="InterPro" id="IPR021717">
    <property type="entry name" value="Nucleoporin_Nup160"/>
</dbReference>
<keyword evidence="8" id="KW-1185">Reference proteome</keyword>
<evidence type="ECO:0000259" key="6">
    <source>
        <dbReference type="Pfam" id="PF23347"/>
    </source>
</evidence>
<dbReference type="STRING" id="1314777.A0A164ZHT3"/>
<dbReference type="InterPro" id="IPR056536">
    <property type="entry name" value="TPR_NUP160_C"/>
</dbReference>
<keyword evidence="3" id="KW-0539">Nucleus</keyword>
<comment type="subcellular location">
    <subcellularLocation>
        <location evidence="1">Nucleus</location>
    </subcellularLocation>
</comment>
<keyword evidence="2" id="KW-0813">Transport</keyword>
<organism evidence="7 8">
    <name type="scientific">Sistotremastrum niveocremeum HHB9708</name>
    <dbReference type="NCBI Taxonomy" id="1314777"/>
    <lineage>
        <taxon>Eukaryota</taxon>
        <taxon>Fungi</taxon>
        <taxon>Dikarya</taxon>
        <taxon>Basidiomycota</taxon>
        <taxon>Agaricomycotina</taxon>
        <taxon>Agaricomycetes</taxon>
        <taxon>Sistotremastrales</taxon>
        <taxon>Sistotremastraceae</taxon>
        <taxon>Sertulicium</taxon>
        <taxon>Sertulicium niveocremeum</taxon>
    </lineage>
</organism>
<evidence type="ECO:0000313" key="8">
    <source>
        <dbReference type="Proteomes" id="UP000076722"/>
    </source>
</evidence>
<name>A0A164ZHT3_9AGAM</name>
<reference evidence="7 8" key="1">
    <citation type="journal article" date="2016" name="Mol. Biol. Evol.">
        <title>Comparative Genomics of Early-Diverging Mushroom-Forming Fungi Provides Insights into the Origins of Lignocellulose Decay Capabilities.</title>
        <authorList>
            <person name="Nagy L.G."/>
            <person name="Riley R."/>
            <person name="Tritt A."/>
            <person name="Adam C."/>
            <person name="Daum C."/>
            <person name="Floudas D."/>
            <person name="Sun H."/>
            <person name="Yadav J.S."/>
            <person name="Pangilinan J."/>
            <person name="Larsson K.H."/>
            <person name="Matsuura K."/>
            <person name="Barry K."/>
            <person name="Labutti K."/>
            <person name="Kuo R."/>
            <person name="Ohm R.A."/>
            <person name="Bhattacharya S.S."/>
            <person name="Shirouzu T."/>
            <person name="Yoshinaga Y."/>
            <person name="Martin F.M."/>
            <person name="Grigoriev I.V."/>
            <person name="Hibbett D.S."/>
        </authorList>
    </citation>
    <scope>NUCLEOTIDE SEQUENCE [LARGE SCALE GENOMIC DNA]</scope>
    <source>
        <strain evidence="7 8">HHB9708</strain>
    </source>
</reference>
<evidence type="ECO:0000259" key="5">
    <source>
        <dbReference type="Pfam" id="PF23300"/>
    </source>
</evidence>
<gene>
    <name evidence="7" type="ORF">SISNIDRAFT_481621</name>
</gene>
<evidence type="ECO:0000259" key="4">
    <source>
        <dbReference type="Pfam" id="PF11715"/>
    </source>
</evidence>
<dbReference type="Pfam" id="PF23300">
    <property type="entry name" value="HEAT_Nup120"/>
    <property type="match status" value="1"/>
</dbReference>
<evidence type="ECO:0000256" key="3">
    <source>
        <dbReference type="ARBA" id="ARBA00023242"/>
    </source>
</evidence>
<dbReference type="PANTHER" id="PTHR21286:SF0">
    <property type="entry name" value="NUCLEAR PORE COMPLEX PROTEIN NUP160"/>
    <property type="match status" value="1"/>
</dbReference>
<dbReference type="GO" id="GO:0005643">
    <property type="term" value="C:nuclear pore"/>
    <property type="evidence" value="ECO:0007669"/>
    <property type="project" value="TreeGrafter"/>
</dbReference>
<dbReference type="EMBL" id="KV419396">
    <property type="protein sequence ID" value="KZS97726.1"/>
    <property type="molecule type" value="Genomic_DNA"/>
</dbReference>
<dbReference type="Proteomes" id="UP000076722">
    <property type="component" value="Unassembled WGS sequence"/>
</dbReference>
<feature type="domain" description="Nucleoporin Nup120/160 beta-propeller" evidence="4">
    <location>
        <begin position="83"/>
        <end position="557"/>
    </location>
</feature>
<dbReference type="Pfam" id="PF23347">
    <property type="entry name" value="TPR_Nup160_C"/>
    <property type="match status" value="1"/>
</dbReference>
<dbReference type="GO" id="GO:0017056">
    <property type="term" value="F:structural constituent of nuclear pore"/>
    <property type="evidence" value="ECO:0007669"/>
    <property type="project" value="TreeGrafter"/>
</dbReference>
<evidence type="ECO:0000256" key="2">
    <source>
        <dbReference type="ARBA" id="ARBA00022448"/>
    </source>
</evidence>
<dbReference type="Pfam" id="PF11715">
    <property type="entry name" value="Beta-prop_Nup120_160"/>
    <property type="match status" value="1"/>
</dbReference>
<evidence type="ECO:0008006" key="9">
    <source>
        <dbReference type="Google" id="ProtNLM"/>
    </source>
</evidence>
<dbReference type="InterPro" id="IPR059141">
    <property type="entry name" value="Beta-prop_Nup120_160"/>
</dbReference>
<sequence>MAHDEQIFSSSSSRPLVSSQLTGDYTLVSTHISSLWPPHKIKSENIETSRRNLPLPDPSSSSIISLQHASIAFASHFPETGGILTRVVNGGYTLELISLDRDTEPIRFHFPAPIIPKPSLAVWRGVHLRIFVVIESGSLFRLSFPIDAKLWHSPRIASEWQSEHRIRTHPEQVVGPVHAADPETIVIGTKDGGILRLEARDHGEWWESALGPGSFLTSLVSFLPFQSSADAVRVVAIASLPPPTASTYIFTLSRDRQIRAWLPKGCVAAKIVDEPHSESVASRATSPFGRQPSTLLPPDAQPYLKAFTTNVDTNEPSSDEDIILLFFSPSNSIVHGGGIFYFYRMSPSREIVEIGSFPSSNYASHCQFVDCVVLKDELHVLWEDHGSSVLECTSFRLRDGTIERPHSREWKLALQAPQDRLTPTRVEELSLRPGALADILVQQLLRPDHFSQISLRTALQQYTDALLSVPGKAPAILKHSFTNLSEHLASVVGCTVDLTIDPHTGHFRRAEYWTALKRDWEGFIARCNAVERSARCPLSVAQGGEGQVFVVERETFGMRIPEDEPLRVYRRLGAGQEVPSNLSTLTVAWSLRNHCIDRNSKAVYEIETQFSSLIRQEIAFSYCDTVSDVADRWLTRHHKTSFEADIDRSRSGPFDDASIQSVIQLLSQLTQVIKSEVSRLESGSVSLWSRALTTSYLMSTISVRFDLALVIALYLFCRYDELVKLDASVLSRFFALFRSLHMLQLVSNQPLGGVERSELTSKTATELDFAVGFGSLRMTSPFPPQAPSNKGAWHPYYSVLYSIVANPEQHESIYDTVQSTLSGFGLLGATSSAHALTSEVEFCNNLRGWGHHDLAMECVRVLPRTAAVVYLQALLLLQQARPDDASVLFKTVAGQLGLESSLSTEDRYALEAILPETVHSESPFEYYEHLAALFNSIHATSHVILFCNLAIQSATGSEDCRELWKKVIQCNLDLSLLEEAYMSIVACPYPEVKSIHVELLVQALCHSGTPDLWNTLNFAELSEEVENALSWKARNVDVLSAPNYAKILYSWYIRRADYRSAARVMYEHARRLSGFSVESNRLVEIRRQEAEAYLIAINALSLLEPNSAWIVVPLFRSVSSELSISNNVSRLIPDDLFATRTNESEVVDLLQLRRELCIVNARLDLVQIDSVFLRSPDLLLGKQDIIRRYTELGSFDKALAFAHTLGEDMTEIFERLTEICLRLYKGGDSAAKLLPLEWARSPRILSVPGTLTERAWRYLDLTLQQYDGVANQFSYRQVVLERIVQLSGPSAVPQKLFSFFVSQELEYLIRVLLRYGYVENASQLSLDLISKNSKGRPRQSDSAGPDHLGWMPYSLFEQVIIASDKTGQERLEKAIADRISHQRSR</sequence>
<dbReference type="OrthoDB" id="67716at2759"/>
<proteinExistence type="predicted"/>
<evidence type="ECO:0000256" key="1">
    <source>
        <dbReference type="ARBA" id="ARBA00004123"/>
    </source>
</evidence>